<accession>A0A183UUR1</accession>
<dbReference type="WBParaSite" id="TCNE_0001223101-mRNA-1">
    <property type="protein sequence ID" value="TCNE_0001223101-mRNA-1"/>
    <property type="gene ID" value="TCNE_0001223101"/>
</dbReference>
<sequence>MSSALIADPSSSSAKKTEEGSAESATAQIISAECARPYEPPRWKSFRLPAAKYELLIYAELLIAAMVIVALKEVAIVPWSKVERLNAAIKKLNPAQLTMDDAILVIIFIDYAIVAIAKCAVEHSEFEYAPLSRPSLFPKGLLKGSDLRRAYQMTCCNGYLSSRFCPCGYELIEEHCIALVRIPSA</sequence>
<proteinExistence type="predicted"/>
<protein>
    <submittedName>
        <fullName evidence="2 4">Uncharacterized protein</fullName>
    </submittedName>
</protein>
<keyword evidence="3" id="KW-1185">Reference proteome</keyword>
<reference evidence="2 3" key="2">
    <citation type="submission" date="2018-11" db="EMBL/GenBank/DDBJ databases">
        <authorList>
            <consortium name="Pathogen Informatics"/>
        </authorList>
    </citation>
    <scope>NUCLEOTIDE SEQUENCE [LARGE SCALE GENOMIC DNA]</scope>
</reference>
<evidence type="ECO:0000313" key="4">
    <source>
        <dbReference type="WBParaSite" id="TCNE_0001223101-mRNA-1"/>
    </source>
</evidence>
<dbReference type="EMBL" id="UYWY01021171">
    <property type="protein sequence ID" value="VDM43552.1"/>
    <property type="molecule type" value="Genomic_DNA"/>
</dbReference>
<dbReference type="Proteomes" id="UP000050794">
    <property type="component" value="Unassembled WGS sequence"/>
</dbReference>
<name>A0A183UUR1_TOXCA</name>
<evidence type="ECO:0000313" key="2">
    <source>
        <dbReference type="EMBL" id="VDM43552.1"/>
    </source>
</evidence>
<gene>
    <name evidence="2" type="ORF">TCNE_LOCUS12231</name>
</gene>
<organism evidence="3 4">
    <name type="scientific">Toxocara canis</name>
    <name type="common">Canine roundworm</name>
    <dbReference type="NCBI Taxonomy" id="6265"/>
    <lineage>
        <taxon>Eukaryota</taxon>
        <taxon>Metazoa</taxon>
        <taxon>Ecdysozoa</taxon>
        <taxon>Nematoda</taxon>
        <taxon>Chromadorea</taxon>
        <taxon>Rhabditida</taxon>
        <taxon>Spirurina</taxon>
        <taxon>Ascaridomorpha</taxon>
        <taxon>Ascaridoidea</taxon>
        <taxon>Toxocaridae</taxon>
        <taxon>Toxocara</taxon>
    </lineage>
</organism>
<evidence type="ECO:0000256" key="1">
    <source>
        <dbReference type="SAM" id="MobiDB-lite"/>
    </source>
</evidence>
<dbReference type="AlphaFoldDB" id="A0A183UUR1"/>
<feature type="region of interest" description="Disordered" evidence="1">
    <location>
        <begin position="1"/>
        <end position="24"/>
    </location>
</feature>
<reference evidence="4" key="1">
    <citation type="submission" date="2016-06" db="UniProtKB">
        <authorList>
            <consortium name="WormBaseParasite"/>
        </authorList>
    </citation>
    <scope>IDENTIFICATION</scope>
</reference>
<evidence type="ECO:0000313" key="3">
    <source>
        <dbReference type="Proteomes" id="UP000050794"/>
    </source>
</evidence>
<feature type="compositionally biased region" description="Low complexity" evidence="1">
    <location>
        <begin position="1"/>
        <end position="14"/>
    </location>
</feature>